<dbReference type="PANTHER" id="PTHR33437:SF2">
    <property type="entry name" value="OS06G0361200 PROTEIN"/>
    <property type="match status" value="1"/>
</dbReference>
<dbReference type="PANTHER" id="PTHR33437">
    <property type="entry name" value="OS06G0361200 PROTEIN"/>
    <property type="match status" value="1"/>
</dbReference>
<protein>
    <submittedName>
        <fullName evidence="1">Ty3-gypsy retrotransposon protein</fullName>
    </submittedName>
</protein>
<dbReference type="Proteomes" id="UP000321393">
    <property type="component" value="Unassembled WGS sequence"/>
</dbReference>
<reference evidence="3 4" key="1">
    <citation type="submission" date="2019-08" db="EMBL/GenBank/DDBJ databases">
        <title>Draft genome sequences of two oriental melons (Cucumis melo L. var makuwa).</title>
        <authorList>
            <person name="Kwon S.-Y."/>
        </authorList>
    </citation>
    <scope>NUCLEOTIDE SEQUENCE [LARGE SCALE GENOMIC DNA]</scope>
    <source>
        <strain evidence="4">cv. Chang Bougi</strain>
        <strain evidence="3">cv. SW 3</strain>
        <tissue evidence="1">Leaf</tissue>
    </source>
</reference>
<dbReference type="AlphaFoldDB" id="A0A5A7UKD5"/>
<organism evidence="1 3">
    <name type="scientific">Cucumis melo var. makuwa</name>
    <name type="common">Oriental melon</name>
    <dbReference type="NCBI Taxonomy" id="1194695"/>
    <lineage>
        <taxon>Eukaryota</taxon>
        <taxon>Viridiplantae</taxon>
        <taxon>Streptophyta</taxon>
        <taxon>Embryophyta</taxon>
        <taxon>Tracheophyta</taxon>
        <taxon>Spermatophyta</taxon>
        <taxon>Magnoliopsida</taxon>
        <taxon>eudicotyledons</taxon>
        <taxon>Gunneridae</taxon>
        <taxon>Pentapetalae</taxon>
        <taxon>rosids</taxon>
        <taxon>fabids</taxon>
        <taxon>Cucurbitales</taxon>
        <taxon>Cucurbitaceae</taxon>
        <taxon>Benincaseae</taxon>
        <taxon>Cucumis</taxon>
    </lineage>
</organism>
<evidence type="ECO:0000313" key="3">
    <source>
        <dbReference type="Proteomes" id="UP000321393"/>
    </source>
</evidence>
<proteinExistence type="predicted"/>
<name>A0A5A7UKD5_CUCMM</name>
<evidence type="ECO:0000313" key="1">
    <source>
        <dbReference type="EMBL" id="KAA0055590.1"/>
    </source>
</evidence>
<sequence length="77" mass="9103">MITNSIRAQYGGPPKTYFMYSKPYTKRIDNLRISLGYQPPKFQQFNEKGNLKQHIAQFVETCENVESREDQLIKQFV</sequence>
<gene>
    <name evidence="2" type="ORF">E5676_scaffold29G00140</name>
    <name evidence="1" type="ORF">E6C27_scaffold222G00720</name>
</gene>
<dbReference type="OrthoDB" id="955092at2759"/>
<dbReference type="EMBL" id="SSTE01008485">
    <property type="protein sequence ID" value="KAA0055590.1"/>
    <property type="molecule type" value="Genomic_DNA"/>
</dbReference>
<dbReference type="EMBL" id="SSTD01016227">
    <property type="protein sequence ID" value="TYK01335.1"/>
    <property type="molecule type" value="Genomic_DNA"/>
</dbReference>
<comment type="caution">
    <text evidence="1">The sequence shown here is derived from an EMBL/GenBank/DDBJ whole genome shotgun (WGS) entry which is preliminary data.</text>
</comment>
<evidence type="ECO:0000313" key="4">
    <source>
        <dbReference type="Proteomes" id="UP000321947"/>
    </source>
</evidence>
<evidence type="ECO:0000313" key="2">
    <source>
        <dbReference type="EMBL" id="TYK01335.1"/>
    </source>
</evidence>
<accession>A0A5A7UKD5</accession>
<dbReference type="Proteomes" id="UP000321947">
    <property type="component" value="Unassembled WGS sequence"/>
</dbReference>